<evidence type="ECO:0000259" key="1">
    <source>
        <dbReference type="Pfam" id="PF13304"/>
    </source>
</evidence>
<name>A0A1M5EXP4_9FLAO</name>
<dbReference type="Proteomes" id="UP000184147">
    <property type="component" value="Unassembled WGS sequence"/>
</dbReference>
<organism evidence="2 3">
    <name type="scientific">Flavobacterium fontis</name>
    <dbReference type="NCBI Taxonomy" id="1124188"/>
    <lineage>
        <taxon>Bacteria</taxon>
        <taxon>Pseudomonadati</taxon>
        <taxon>Bacteroidota</taxon>
        <taxon>Flavobacteriia</taxon>
        <taxon>Flavobacteriales</taxon>
        <taxon>Flavobacteriaceae</taxon>
        <taxon>Flavobacterium</taxon>
    </lineage>
</organism>
<dbReference type="GO" id="GO:0016887">
    <property type="term" value="F:ATP hydrolysis activity"/>
    <property type="evidence" value="ECO:0007669"/>
    <property type="project" value="InterPro"/>
</dbReference>
<reference evidence="2 3" key="1">
    <citation type="submission" date="2016-11" db="EMBL/GenBank/DDBJ databases">
        <authorList>
            <person name="Jaros S."/>
            <person name="Januszkiewicz K."/>
            <person name="Wedrychowicz H."/>
        </authorList>
    </citation>
    <scope>NUCLEOTIDE SEQUENCE [LARGE SCALE GENOMIC DNA]</scope>
    <source>
        <strain evidence="2 3">DSM 25660</strain>
    </source>
</reference>
<dbReference type="Gene3D" id="3.40.50.300">
    <property type="entry name" value="P-loop containing nucleotide triphosphate hydrolases"/>
    <property type="match status" value="1"/>
</dbReference>
<dbReference type="InterPro" id="IPR027417">
    <property type="entry name" value="P-loop_NTPase"/>
</dbReference>
<dbReference type="PANTHER" id="PTHR32182:SF22">
    <property type="entry name" value="ATP-DEPENDENT ENDONUCLEASE, OLD FAMILY-RELATED"/>
    <property type="match status" value="1"/>
</dbReference>
<evidence type="ECO:0000313" key="2">
    <source>
        <dbReference type="EMBL" id="SHF83906.1"/>
    </source>
</evidence>
<dbReference type="OrthoDB" id="997844at2"/>
<dbReference type="GO" id="GO:0006302">
    <property type="term" value="P:double-strand break repair"/>
    <property type="evidence" value="ECO:0007669"/>
    <property type="project" value="TreeGrafter"/>
</dbReference>
<dbReference type="PANTHER" id="PTHR32182">
    <property type="entry name" value="DNA REPLICATION AND REPAIR PROTEIN RECF"/>
    <property type="match status" value="1"/>
</dbReference>
<gene>
    <name evidence="2" type="ORF">SAMN05444377_12317</name>
</gene>
<dbReference type="InterPro" id="IPR003959">
    <property type="entry name" value="ATPase_AAA_core"/>
</dbReference>
<dbReference type="AlphaFoldDB" id="A0A1M5EXP4"/>
<dbReference type="STRING" id="1124188.SAMN05444377_12317"/>
<sequence>MKLCYIWIDDYKGFKNQGFNLATEHTFEYSNSILKRTENKKHIKNFFGNGITDVIGIIGKNASGKTNLLELIQYISDGANTIINKPFFAVFNDGNYYTIYNYKMPYIKNEFGAEIKSYDGKIPSINSIFFSNVFDGRRHNFSKKIINISTNDLLNSSFGENINKNYQKTIQQQIKFIKSPQFKLLEDIETSVNSSPKQKLKPSKVILTSPIWSNIINRIKTFDERYKRETENEIRLKEFVLSFRKKITDNKSTNSIKYFSAFLVFIDFILNRDILNHVDGKVIKDKKELHRILNSLFEVTQSDYRIDEVFKYFIGDFATTIDKYWGIFETYKFLSELADRDLGNQSNSEFKEDIGTYANRRVQFTLEYNDRVGSFLTGYLDATTNQSLSYSVEWAGISSGHKAYINLFANFYSIAGKIKEDNVLICIDEGDLYFHPKWQTEFLFKLINILPKLLDKKCQIFLTTHSPFLVSDLPKSNLLFVRKNENENLEAIANTSIEGETFGGNIGELYLDAFFMQGSLISHFAASKIQVLVNKIRNQESQISNEDRILIAQIGDELIRGQLNKLLNDKN</sequence>
<accession>A0A1M5EXP4</accession>
<dbReference type="EMBL" id="FQVQ01000023">
    <property type="protein sequence ID" value="SHF83906.1"/>
    <property type="molecule type" value="Genomic_DNA"/>
</dbReference>
<keyword evidence="3" id="KW-1185">Reference proteome</keyword>
<protein>
    <submittedName>
        <fullName evidence="2">AAA domain-containing protein, putative AbiEii toxin, Type IV TA system</fullName>
    </submittedName>
</protein>
<proteinExistence type="predicted"/>
<dbReference type="RefSeq" id="WP_073365438.1">
    <property type="nucleotide sequence ID" value="NZ_FQVQ01000023.1"/>
</dbReference>
<dbReference type="Pfam" id="PF13304">
    <property type="entry name" value="AAA_21"/>
    <property type="match status" value="1"/>
</dbReference>
<evidence type="ECO:0000313" key="3">
    <source>
        <dbReference type="Proteomes" id="UP000184147"/>
    </source>
</evidence>
<dbReference type="GO" id="GO:0000731">
    <property type="term" value="P:DNA synthesis involved in DNA repair"/>
    <property type="evidence" value="ECO:0007669"/>
    <property type="project" value="TreeGrafter"/>
</dbReference>
<dbReference type="GO" id="GO:0005524">
    <property type="term" value="F:ATP binding"/>
    <property type="evidence" value="ECO:0007669"/>
    <property type="project" value="InterPro"/>
</dbReference>
<feature type="domain" description="ATPase AAA-type core" evidence="1">
    <location>
        <begin position="55"/>
        <end position="471"/>
    </location>
</feature>
<dbReference type="SUPFAM" id="SSF52540">
    <property type="entry name" value="P-loop containing nucleoside triphosphate hydrolases"/>
    <property type="match status" value="1"/>
</dbReference>